<dbReference type="Gene3D" id="3.30.365.10">
    <property type="entry name" value="Aldehyde oxidase/xanthine dehydrogenase, molybdopterin binding domain"/>
    <property type="match status" value="1"/>
</dbReference>
<proteinExistence type="predicted"/>
<dbReference type="AlphaFoldDB" id="A0A645JMW8"/>
<reference evidence="1" key="1">
    <citation type="submission" date="2019-08" db="EMBL/GenBank/DDBJ databases">
        <authorList>
            <person name="Kucharzyk K."/>
            <person name="Murdoch R.W."/>
            <person name="Higgins S."/>
            <person name="Loffler F."/>
        </authorList>
    </citation>
    <scope>NUCLEOTIDE SEQUENCE</scope>
</reference>
<protein>
    <submittedName>
        <fullName evidence="1">Nicotinate dehydrogenase medium molybdopterin subunit</fullName>
        <ecNumber evidence="1">1.17.1.5</ecNumber>
    </submittedName>
</protein>
<dbReference type="InterPro" id="IPR052516">
    <property type="entry name" value="N-heterocyclic_Hydroxylase"/>
</dbReference>
<comment type="caution">
    <text evidence="1">The sequence shown here is derived from an EMBL/GenBank/DDBJ whole genome shotgun (WGS) entry which is preliminary data.</text>
</comment>
<dbReference type="InterPro" id="IPR037165">
    <property type="entry name" value="AldOxase/xan_DH_Mopterin-bd_sf"/>
</dbReference>
<dbReference type="SUPFAM" id="SSF56003">
    <property type="entry name" value="Molybdenum cofactor-binding domain"/>
    <property type="match status" value="1"/>
</dbReference>
<dbReference type="PANTHER" id="PTHR47495">
    <property type="entry name" value="ALDEHYDE DEHYDROGENASE"/>
    <property type="match status" value="1"/>
</dbReference>
<name>A0A645JMW8_9ZZZZ</name>
<gene>
    <name evidence="1" type="primary">ndhM_21</name>
    <name evidence="1" type="ORF">SDC9_211870</name>
</gene>
<dbReference type="EC" id="1.17.1.5" evidence="1"/>
<dbReference type="EMBL" id="VSSQ01144519">
    <property type="protein sequence ID" value="MPN64099.1"/>
    <property type="molecule type" value="Genomic_DNA"/>
</dbReference>
<dbReference type="GO" id="GO:0050138">
    <property type="term" value="F:nicotinate dehydrogenase activity"/>
    <property type="evidence" value="ECO:0007669"/>
    <property type="project" value="UniProtKB-EC"/>
</dbReference>
<dbReference type="PANTHER" id="PTHR47495:SF2">
    <property type="entry name" value="ALDEHYDE DEHYDROGENASE"/>
    <property type="match status" value="1"/>
</dbReference>
<sequence>MVFQDGKPLSNSLKNYILMTIKDMPEIKSVIVETNDPIGPFGAKGIGEPTLIPTAPAIANAIEDAIGVRIKDLPITSEKVFWAIKEKEEGDRQ</sequence>
<accession>A0A645JMW8</accession>
<keyword evidence="1" id="KW-0560">Oxidoreductase</keyword>
<organism evidence="1">
    <name type="scientific">bioreactor metagenome</name>
    <dbReference type="NCBI Taxonomy" id="1076179"/>
    <lineage>
        <taxon>unclassified sequences</taxon>
        <taxon>metagenomes</taxon>
        <taxon>ecological metagenomes</taxon>
    </lineage>
</organism>
<evidence type="ECO:0000313" key="1">
    <source>
        <dbReference type="EMBL" id="MPN64099.1"/>
    </source>
</evidence>